<dbReference type="AlphaFoldDB" id="A0AAV7RK70"/>
<name>A0AAV7RK70_PLEWA</name>
<comment type="caution">
    <text evidence="2">The sequence shown here is derived from an EMBL/GenBank/DDBJ whole genome shotgun (WGS) entry which is preliminary data.</text>
</comment>
<gene>
    <name evidence="2" type="ORF">NDU88_005941</name>
</gene>
<protein>
    <submittedName>
        <fullName evidence="2">Uncharacterized protein</fullName>
    </submittedName>
</protein>
<accession>A0AAV7RK70</accession>
<dbReference type="EMBL" id="JANPWB010000009">
    <property type="protein sequence ID" value="KAJ1153179.1"/>
    <property type="molecule type" value="Genomic_DNA"/>
</dbReference>
<keyword evidence="3" id="KW-1185">Reference proteome</keyword>
<evidence type="ECO:0000313" key="2">
    <source>
        <dbReference type="EMBL" id="KAJ1153179.1"/>
    </source>
</evidence>
<feature type="region of interest" description="Disordered" evidence="1">
    <location>
        <begin position="27"/>
        <end position="82"/>
    </location>
</feature>
<organism evidence="2 3">
    <name type="scientific">Pleurodeles waltl</name>
    <name type="common">Iberian ribbed newt</name>
    <dbReference type="NCBI Taxonomy" id="8319"/>
    <lineage>
        <taxon>Eukaryota</taxon>
        <taxon>Metazoa</taxon>
        <taxon>Chordata</taxon>
        <taxon>Craniata</taxon>
        <taxon>Vertebrata</taxon>
        <taxon>Euteleostomi</taxon>
        <taxon>Amphibia</taxon>
        <taxon>Batrachia</taxon>
        <taxon>Caudata</taxon>
        <taxon>Salamandroidea</taxon>
        <taxon>Salamandridae</taxon>
        <taxon>Pleurodelinae</taxon>
        <taxon>Pleurodeles</taxon>
    </lineage>
</organism>
<evidence type="ECO:0000313" key="3">
    <source>
        <dbReference type="Proteomes" id="UP001066276"/>
    </source>
</evidence>
<reference evidence="2" key="1">
    <citation type="journal article" date="2022" name="bioRxiv">
        <title>Sequencing and chromosome-scale assembly of the giantPleurodeles waltlgenome.</title>
        <authorList>
            <person name="Brown T."/>
            <person name="Elewa A."/>
            <person name="Iarovenko S."/>
            <person name="Subramanian E."/>
            <person name="Araus A.J."/>
            <person name="Petzold A."/>
            <person name="Susuki M."/>
            <person name="Suzuki K.-i.T."/>
            <person name="Hayashi T."/>
            <person name="Toyoda A."/>
            <person name="Oliveira C."/>
            <person name="Osipova E."/>
            <person name="Leigh N.D."/>
            <person name="Simon A."/>
            <person name="Yun M.H."/>
        </authorList>
    </citation>
    <scope>NUCLEOTIDE SEQUENCE</scope>
    <source>
        <strain evidence="2">20211129_DDA</strain>
        <tissue evidence="2">Liver</tissue>
    </source>
</reference>
<dbReference type="Proteomes" id="UP001066276">
    <property type="component" value="Chromosome 5"/>
</dbReference>
<feature type="region of interest" description="Disordered" evidence="1">
    <location>
        <begin position="142"/>
        <end position="188"/>
    </location>
</feature>
<evidence type="ECO:0000256" key="1">
    <source>
        <dbReference type="SAM" id="MobiDB-lite"/>
    </source>
</evidence>
<sequence>MAPPLPERPPVILHSVNTDRLLFRARLCPRTPLTPSTSSQGPERARRGPRPAEPNSTSVTHVVPRPPSATLQTTPRRAAGRVADSSPWCYARAWRSARGSAPAKPGPCPSNRLQRESVCWGEDPPGPPALAGRSSAFNAVGRPDAVPGAYGPSAPHSRRPVASPEAASHLSRQSARLGPQLPTGPRRRLGHVVGWSTARRLRSREGRPRLACFSGVLPSAPPERVI</sequence>
<proteinExistence type="predicted"/>